<proteinExistence type="predicted"/>
<name>A0ABW4LAS9_9MICO</name>
<keyword evidence="1" id="KW-0472">Membrane</keyword>
<keyword evidence="1" id="KW-0812">Transmembrane</keyword>
<dbReference type="Proteomes" id="UP001597347">
    <property type="component" value="Unassembled WGS sequence"/>
</dbReference>
<evidence type="ECO:0000313" key="3">
    <source>
        <dbReference type="Proteomes" id="UP001597347"/>
    </source>
</evidence>
<protein>
    <submittedName>
        <fullName evidence="2">DUF3618 domain-containing protein</fullName>
    </submittedName>
</protein>
<organism evidence="2 3">
    <name type="scientific">Amnibacterium endophyticum</name>
    <dbReference type="NCBI Taxonomy" id="2109337"/>
    <lineage>
        <taxon>Bacteria</taxon>
        <taxon>Bacillati</taxon>
        <taxon>Actinomycetota</taxon>
        <taxon>Actinomycetes</taxon>
        <taxon>Micrococcales</taxon>
        <taxon>Microbacteriaceae</taxon>
        <taxon>Amnibacterium</taxon>
    </lineage>
</organism>
<dbReference type="InterPro" id="IPR022062">
    <property type="entry name" value="DUF3618"/>
</dbReference>
<comment type="caution">
    <text evidence="2">The sequence shown here is derived from an EMBL/GenBank/DDBJ whole genome shotgun (WGS) entry which is preliminary data.</text>
</comment>
<keyword evidence="1" id="KW-1133">Transmembrane helix</keyword>
<accession>A0ABW4LAS9</accession>
<gene>
    <name evidence="2" type="ORF">ACFSBI_02720</name>
</gene>
<dbReference type="Pfam" id="PF12277">
    <property type="entry name" value="DUF3618"/>
    <property type="match status" value="1"/>
</dbReference>
<reference evidence="3" key="1">
    <citation type="journal article" date="2019" name="Int. J. Syst. Evol. Microbiol.">
        <title>The Global Catalogue of Microorganisms (GCM) 10K type strain sequencing project: providing services to taxonomists for standard genome sequencing and annotation.</title>
        <authorList>
            <consortium name="The Broad Institute Genomics Platform"/>
            <consortium name="The Broad Institute Genome Sequencing Center for Infectious Disease"/>
            <person name="Wu L."/>
            <person name="Ma J."/>
        </authorList>
    </citation>
    <scope>NUCLEOTIDE SEQUENCE [LARGE SCALE GENOMIC DNA]</scope>
    <source>
        <strain evidence="3">CGMCC 1.12471</strain>
    </source>
</reference>
<feature type="transmembrane region" description="Helical" evidence="1">
    <location>
        <begin position="61"/>
        <end position="81"/>
    </location>
</feature>
<dbReference type="RefSeq" id="WP_377931788.1">
    <property type="nucleotide sequence ID" value="NZ_JBHUEA010000003.1"/>
</dbReference>
<evidence type="ECO:0000256" key="1">
    <source>
        <dbReference type="SAM" id="Phobius"/>
    </source>
</evidence>
<evidence type="ECO:0000313" key="2">
    <source>
        <dbReference type="EMBL" id="MFD1720451.1"/>
    </source>
</evidence>
<keyword evidence="3" id="KW-1185">Reference proteome</keyword>
<dbReference type="EMBL" id="JBHUEA010000003">
    <property type="protein sequence ID" value="MFD1720451.1"/>
    <property type="molecule type" value="Genomic_DNA"/>
</dbReference>
<sequence>MTDDKDRQLSEIRNDIEATRQRLAETLDAIEDRLDVPKRMRELLEETRDRLDVLRQERPEVVYGVLAGAAALMATVTALIVRAARR</sequence>